<accession>A0A078AV31</accession>
<sequence length="469" mass="55042">MKNLAIKKSQNKGNITEQKLRADVLVKSDKKTNINFQKVLNLDGDCRQPVHDTFNFNDLDLDINEDIKFADDFHRTPLIKPNKFSIKSLKGQVERVEDNFESKTTEAYITNEGEENLNDDEFQEFKPFKNTINFQNTQKLTRLQTAKSSIQLGYTTERFERKRVDLTNNNMAIEVGDCSESVDLELIQKQVPYDSGTIKPQIIRPILMQTPNKSAPKAYKRTGCKTPSTTLVQFKQCRQMFAQQTNKVLQNNMYQSCSTYSLIKTPNKENSSARRSTSRSNNRQDSILIYNQNVIDNPDNYYNDQTQDSQQKSRLNQFNIRNEEEKNRIRFQEELNEWHEKYSSLNISNYQDQVSVPFGTEGCEQPVQNTQLSHRRFASNSKERYYRDQFASNMNTLSAYKTADMDDKEYKTQTKQRQHFQEQSSSRIKLTYSDQKEDLEPYKSRFNSQRDSDTNFALRMQNYHNSQVF</sequence>
<feature type="compositionally biased region" description="Low complexity" evidence="1">
    <location>
        <begin position="273"/>
        <end position="283"/>
    </location>
</feature>
<keyword evidence="3" id="KW-1185">Reference proteome</keyword>
<evidence type="ECO:0000256" key="1">
    <source>
        <dbReference type="SAM" id="MobiDB-lite"/>
    </source>
</evidence>
<proteinExistence type="predicted"/>
<reference evidence="2 3" key="1">
    <citation type="submission" date="2014-06" db="EMBL/GenBank/DDBJ databases">
        <authorList>
            <person name="Swart Estienne"/>
        </authorList>
    </citation>
    <scope>NUCLEOTIDE SEQUENCE [LARGE SCALE GENOMIC DNA]</scope>
    <source>
        <strain evidence="2 3">130c</strain>
    </source>
</reference>
<gene>
    <name evidence="2" type="primary">Contig8923.g9536</name>
    <name evidence="2" type="ORF">STYLEM_14949</name>
</gene>
<dbReference type="Proteomes" id="UP000039865">
    <property type="component" value="Unassembled WGS sequence"/>
</dbReference>
<dbReference type="EMBL" id="CCKQ01014109">
    <property type="protein sequence ID" value="CDW85861.1"/>
    <property type="molecule type" value="Genomic_DNA"/>
</dbReference>
<evidence type="ECO:0000313" key="3">
    <source>
        <dbReference type="Proteomes" id="UP000039865"/>
    </source>
</evidence>
<dbReference type="OrthoDB" id="10679053at2759"/>
<dbReference type="AlphaFoldDB" id="A0A078AV31"/>
<evidence type="ECO:0000313" key="2">
    <source>
        <dbReference type="EMBL" id="CDW85861.1"/>
    </source>
</evidence>
<dbReference type="InParanoid" id="A0A078AV31"/>
<protein>
    <submittedName>
        <fullName evidence="2">Uncharacterized protein</fullName>
    </submittedName>
</protein>
<organism evidence="2 3">
    <name type="scientific">Stylonychia lemnae</name>
    <name type="common">Ciliate</name>
    <dbReference type="NCBI Taxonomy" id="5949"/>
    <lineage>
        <taxon>Eukaryota</taxon>
        <taxon>Sar</taxon>
        <taxon>Alveolata</taxon>
        <taxon>Ciliophora</taxon>
        <taxon>Intramacronucleata</taxon>
        <taxon>Spirotrichea</taxon>
        <taxon>Stichotrichia</taxon>
        <taxon>Sporadotrichida</taxon>
        <taxon>Oxytrichidae</taxon>
        <taxon>Stylonychinae</taxon>
        <taxon>Stylonychia</taxon>
    </lineage>
</organism>
<feature type="region of interest" description="Disordered" evidence="1">
    <location>
        <begin position="266"/>
        <end position="286"/>
    </location>
</feature>
<name>A0A078AV31_STYLE</name>